<feature type="chain" id="PRO_5037137593" evidence="1">
    <location>
        <begin position="24"/>
        <end position="254"/>
    </location>
</feature>
<comment type="caution">
    <text evidence="2">The sequence shown here is derived from an EMBL/GenBank/DDBJ whole genome shotgun (WGS) entry which is preliminary data.</text>
</comment>
<reference evidence="2" key="1">
    <citation type="submission" date="2020-08" db="EMBL/GenBank/DDBJ databases">
        <title>Sulfitobacter aestuariivivens sp. nov., isolated from a tidal flat.</title>
        <authorList>
            <person name="Park S."/>
            <person name="Yoon J.-H."/>
        </authorList>
    </citation>
    <scope>NUCLEOTIDE SEQUENCE</scope>
    <source>
        <strain evidence="2">TSTF-M16</strain>
    </source>
</reference>
<evidence type="ECO:0000256" key="1">
    <source>
        <dbReference type="SAM" id="SignalP"/>
    </source>
</evidence>
<proteinExistence type="predicted"/>
<dbReference type="AlphaFoldDB" id="A0A927HE97"/>
<gene>
    <name evidence="2" type="ORF">H9Q16_04275</name>
</gene>
<accession>A0A927HE97</accession>
<dbReference type="EMBL" id="JACTAG010000001">
    <property type="protein sequence ID" value="MBD3663129.1"/>
    <property type="molecule type" value="Genomic_DNA"/>
</dbReference>
<organism evidence="2 3">
    <name type="scientific">Sulfitobacter aestuariivivens</name>
    <dbReference type="NCBI Taxonomy" id="2766981"/>
    <lineage>
        <taxon>Bacteria</taxon>
        <taxon>Pseudomonadati</taxon>
        <taxon>Pseudomonadota</taxon>
        <taxon>Alphaproteobacteria</taxon>
        <taxon>Rhodobacterales</taxon>
        <taxon>Roseobacteraceae</taxon>
        <taxon>Sulfitobacter</taxon>
    </lineage>
</organism>
<name>A0A927HE97_9RHOB</name>
<dbReference type="RefSeq" id="WP_191074113.1">
    <property type="nucleotide sequence ID" value="NZ_JACTAG010000001.1"/>
</dbReference>
<sequence>MKTAKCAAVASVILAGAATAVSAQGFDPRANCGDVLQSATEVEQTMIAAWTFGYIAANTANVRPVDGSNNAVVLQNIFKVCQANPTASLLDLVSASTSTAKAPAPADVTPGSEADARRLLTEFLDPNADHRALTQAILPTEAEISKVYSEPLASAMWASYSGQLGPDVAFAPKTGQTDLIVVYTTTRELFDRKPVLGKFPGGYKKVLQYFKLDVPIVRFKFVKPGETSGFAFDGLIYLDGRWVIMPKPWRAIPS</sequence>
<feature type="signal peptide" evidence="1">
    <location>
        <begin position="1"/>
        <end position="23"/>
    </location>
</feature>
<keyword evidence="3" id="KW-1185">Reference proteome</keyword>
<evidence type="ECO:0000313" key="3">
    <source>
        <dbReference type="Proteomes" id="UP000635142"/>
    </source>
</evidence>
<dbReference type="Proteomes" id="UP000635142">
    <property type="component" value="Unassembled WGS sequence"/>
</dbReference>
<evidence type="ECO:0000313" key="2">
    <source>
        <dbReference type="EMBL" id="MBD3663129.1"/>
    </source>
</evidence>
<keyword evidence="1" id="KW-0732">Signal</keyword>
<protein>
    <submittedName>
        <fullName evidence="2">Uncharacterized protein</fullName>
    </submittedName>
</protein>